<gene>
    <name evidence="1" type="ORF">IX53_04520</name>
</gene>
<dbReference type="Proteomes" id="UP000035159">
    <property type="component" value="Chromosome"/>
</dbReference>
<evidence type="ECO:0000313" key="2">
    <source>
        <dbReference type="Proteomes" id="UP000035159"/>
    </source>
</evidence>
<dbReference type="PATRIC" id="fig|1330330.3.peg.908"/>
<dbReference type="EMBL" id="CP011232">
    <property type="protein sequence ID" value="AKI97196.1"/>
    <property type="molecule type" value="Genomic_DNA"/>
</dbReference>
<dbReference type="STRING" id="1330330.IX53_04520"/>
<evidence type="ECO:0000313" key="1">
    <source>
        <dbReference type="EMBL" id="AKI97196.1"/>
    </source>
</evidence>
<protein>
    <submittedName>
        <fullName evidence="1">Uncharacterized protein</fullName>
    </submittedName>
</protein>
<dbReference type="OrthoDB" id="37476at2"/>
<accession>A0A0G2ZAS2</accession>
<dbReference type="RefSeq" id="WP_047754330.1">
    <property type="nucleotide sequence ID" value="NZ_CAJUHA010000008.1"/>
</dbReference>
<name>A0A0G2ZAS2_9BACT</name>
<organism evidence="1 2">
    <name type="scientific">Kosmotoga pacifica</name>
    <dbReference type="NCBI Taxonomy" id="1330330"/>
    <lineage>
        <taxon>Bacteria</taxon>
        <taxon>Thermotogati</taxon>
        <taxon>Thermotogota</taxon>
        <taxon>Thermotogae</taxon>
        <taxon>Kosmotogales</taxon>
        <taxon>Kosmotogaceae</taxon>
        <taxon>Kosmotoga</taxon>
    </lineage>
</organism>
<proteinExistence type="predicted"/>
<sequence>MIKPFIKIQYPPSKKVFRSFKASDFISYSGRICLFDSESFDRYRLYESLEGTPLFNLSHELVLLKDKELFVPTVVEYLFLRGVVATIGLPIVREDLIEMYKKFSRVHLSPLVSDEKLSMMNERGRFMEVRNMKLYVNISANGLRYEMPQKG</sequence>
<keyword evidence="2" id="KW-1185">Reference proteome</keyword>
<reference evidence="1 2" key="1">
    <citation type="submission" date="2015-04" db="EMBL/GenBank/DDBJ databases">
        <title>Complete Genome Sequence of Kosmotoga pacifica SLHLJ1.</title>
        <authorList>
            <person name="Jiang L.J."/>
            <person name="Shao Z.Z."/>
            <person name="Jebbar M."/>
        </authorList>
    </citation>
    <scope>NUCLEOTIDE SEQUENCE [LARGE SCALE GENOMIC DNA]</scope>
    <source>
        <strain evidence="1 2">SLHLJ1</strain>
    </source>
</reference>
<dbReference type="AlphaFoldDB" id="A0A0G2ZAS2"/>
<dbReference type="KEGG" id="kpf:IX53_04520"/>